<dbReference type="InterPro" id="IPR000725">
    <property type="entry name" value="Olfact_rcpt"/>
</dbReference>
<accession>V8NBB9</accession>
<dbReference type="GO" id="GO:0005509">
    <property type="term" value="F:calcium ion binding"/>
    <property type="evidence" value="ECO:0007669"/>
    <property type="project" value="TreeGrafter"/>
</dbReference>
<dbReference type="AlphaFoldDB" id="V8NBB9"/>
<evidence type="ECO:0000256" key="2">
    <source>
        <dbReference type="ARBA" id="ARBA00022475"/>
    </source>
</evidence>
<reference evidence="16 17" key="1">
    <citation type="journal article" date="2013" name="Proc. Natl. Acad. Sci. U.S.A.">
        <title>The king cobra genome reveals dynamic gene evolution and adaptation in the snake venom system.</title>
        <authorList>
            <person name="Vonk F.J."/>
            <person name="Casewell N.R."/>
            <person name="Henkel C.V."/>
            <person name="Heimberg A.M."/>
            <person name="Jansen H.J."/>
            <person name="McCleary R.J."/>
            <person name="Kerkkamp H.M."/>
            <person name="Vos R.A."/>
            <person name="Guerreiro I."/>
            <person name="Calvete J.J."/>
            <person name="Wuster W."/>
            <person name="Woods A.E."/>
            <person name="Logan J.M."/>
            <person name="Harrison R.A."/>
            <person name="Castoe T.A."/>
            <person name="de Koning A.P."/>
            <person name="Pollock D.D."/>
            <person name="Yandell M."/>
            <person name="Calderon D."/>
            <person name="Renjifo C."/>
            <person name="Currier R.B."/>
            <person name="Salgado D."/>
            <person name="Pla D."/>
            <person name="Sanz L."/>
            <person name="Hyder A.S."/>
            <person name="Ribeiro J.M."/>
            <person name="Arntzen J.W."/>
            <person name="van den Thillart G.E."/>
            <person name="Boetzer M."/>
            <person name="Pirovano W."/>
            <person name="Dirks R.P."/>
            <person name="Spaink H.P."/>
            <person name="Duboule D."/>
            <person name="McGlinn E."/>
            <person name="Kini R.M."/>
            <person name="Richardson M.K."/>
        </authorList>
    </citation>
    <scope>NUCLEOTIDE SEQUENCE</scope>
    <source>
        <tissue evidence="16">Blood</tissue>
    </source>
</reference>
<evidence type="ECO:0000256" key="3">
    <source>
        <dbReference type="ARBA" id="ARBA00022692"/>
    </source>
</evidence>
<feature type="transmembrane region" description="Helical" evidence="13">
    <location>
        <begin position="86"/>
        <end position="106"/>
    </location>
</feature>
<keyword evidence="7 11" id="KW-0443">Lipid metabolism</keyword>
<dbReference type="SMART" id="SM00022">
    <property type="entry name" value="PLAc"/>
    <property type="match status" value="1"/>
</dbReference>
<dbReference type="OrthoDB" id="270970at2759"/>
<keyword evidence="10 12" id="KW-0807">Transducer</keyword>
<feature type="transmembrane region" description="Helical" evidence="13">
    <location>
        <begin position="53"/>
        <end position="79"/>
    </location>
</feature>
<feature type="transmembrane region" description="Helical" evidence="13">
    <location>
        <begin position="126"/>
        <end position="148"/>
    </location>
</feature>
<dbReference type="FunFam" id="1.20.1070.10:FF:000015">
    <property type="entry name" value="Olfactory receptor"/>
    <property type="match status" value="1"/>
</dbReference>
<evidence type="ECO:0000259" key="15">
    <source>
        <dbReference type="PROSITE" id="PS51210"/>
    </source>
</evidence>
<dbReference type="GO" id="GO:0005654">
    <property type="term" value="C:nucleoplasm"/>
    <property type="evidence" value="ECO:0007669"/>
    <property type="project" value="TreeGrafter"/>
</dbReference>
<dbReference type="PROSITE" id="PS50262">
    <property type="entry name" value="G_PROTEIN_RECEP_F1_2"/>
    <property type="match status" value="1"/>
</dbReference>
<dbReference type="InterPro" id="IPR016035">
    <property type="entry name" value="Acyl_Trfase/lysoPLipase"/>
</dbReference>
<comment type="subcellular location">
    <subcellularLocation>
        <location evidence="1">Cell membrane</location>
        <topology evidence="1">Multi-pass membrane protein</topology>
    </subcellularLocation>
</comment>
<feature type="non-terminal residue" evidence="16">
    <location>
        <position position="1"/>
    </location>
</feature>
<evidence type="ECO:0000256" key="7">
    <source>
        <dbReference type="ARBA" id="ARBA00023098"/>
    </source>
</evidence>
<dbReference type="Proteomes" id="UP000018936">
    <property type="component" value="Unassembled WGS sequence"/>
</dbReference>
<dbReference type="PANTHER" id="PTHR10728:SF39">
    <property type="entry name" value="CYTOSOLIC PHOSPHOLIPASE A2 GAMMA"/>
    <property type="match status" value="1"/>
</dbReference>
<keyword evidence="3 12" id="KW-0812">Transmembrane</keyword>
<evidence type="ECO:0000256" key="8">
    <source>
        <dbReference type="ARBA" id="ARBA00023136"/>
    </source>
</evidence>
<dbReference type="SUPFAM" id="SSF81321">
    <property type="entry name" value="Family A G protein-coupled receptor-like"/>
    <property type="match status" value="1"/>
</dbReference>
<keyword evidence="11" id="KW-0442">Lipid degradation</keyword>
<proteinExistence type="inferred from homology"/>
<dbReference type="GO" id="GO:0005829">
    <property type="term" value="C:cytosol"/>
    <property type="evidence" value="ECO:0007669"/>
    <property type="project" value="TreeGrafter"/>
</dbReference>
<keyword evidence="2" id="KW-1003">Cell membrane</keyword>
<name>V8NBB9_OPHHA</name>
<dbReference type="PANTHER" id="PTHR10728">
    <property type="entry name" value="CYTOSOLIC PHOSPHOLIPASE A2"/>
    <property type="match status" value="1"/>
</dbReference>
<gene>
    <name evidence="16" type="primary">OR10A7</name>
    <name evidence="16" type="ORF">L345_15334</name>
</gene>
<dbReference type="GO" id="GO:0047498">
    <property type="term" value="F:calcium-dependent phospholipase A2 activity"/>
    <property type="evidence" value="ECO:0007669"/>
    <property type="project" value="TreeGrafter"/>
</dbReference>
<organism evidence="16 17">
    <name type="scientific">Ophiophagus hannah</name>
    <name type="common">King cobra</name>
    <name type="synonym">Naja hannah</name>
    <dbReference type="NCBI Taxonomy" id="8665"/>
    <lineage>
        <taxon>Eukaryota</taxon>
        <taxon>Metazoa</taxon>
        <taxon>Chordata</taxon>
        <taxon>Craniata</taxon>
        <taxon>Vertebrata</taxon>
        <taxon>Euteleostomi</taxon>
        <taxon>Lepidosauria</taxon>
        <taxon>Squamata</taxon>
        <taxon>Bifurcata</taxon>
        <taxon>Unidentata</taxon>
        <taxon>Episquamata</taxon>
        <taxon>Toxicofera</taxon>
        <taxon>Serpentes</taxon>
        <taxon>Colubroidea</taxon>
        <taxon>Elapidae</taxon>
        <taxon>Elapinae</taxon>
        <taxon>Ophiophagus</taxon>
    </lineage>
</organism>
<dbReference type="GO" id="GO:0004984">
    <property type="term" value="F:olfactory receptor activity"/>
    <property type="evidence" value="ECO:0007669"/>
    <property type="project" value="InterPro"/>
</dbReference>
<dbReference type="EMBL" id="AZIM01006077">
    <property type="protein sequence ID" value="ETE58938.1"/>
    <property type="molecule type" value="Genomic_DNA"/>
</dbReference>
<feature type="domain" description="PLA2c" evidence="15">
    <location>
        <begin position="239"/>
        <end position="706"/>
    </location>
</feature>
<dbReference type="InterPro" id="IPR000276">
    <property type="entry name" value="GPCR_Rhodpsn"/>
</dbReference>
<dbReference type="PRINTS" id="PR00245">
    <property type="entry name" value="OLFACTORYR"/>
</dbReference>
<dbReference type="PRINTS" id="PR00237">
    <property type="entry name" value="GPCRRHODOPSN"/>
</dbReference>
<keyword evidence="8 13" id="KW-0472">Membrane</keyword>
<evidence type="ECO:0000256" key="10">
    <source>
        <dbReference type="ARBA" id="ARBA00023224"/>
    </source>
</evidence>
<dbReference type="InterPro" id="IPR002642">
    <property type="entry name" value="LysoPLipase_cat_dom"/>
</dbReference>
<keyword evidence="4 11" id="KW-0378">Hydrolase</keyword>
<dbReference type="PROSITE" id="PS51210">
    <property type="entry name" value="PLA2C"/>
    <property type="match status" value="1"/>
</dbReference>
<evidence type="ECO:0000256" key="9">
    <source>
        <dbReference type="ARBA" id="ARBA00023170"/>
    </source>
</evidence>
<dbReference type="Gene3D" id="3.40.1090.10">
    <property type="entry name" value="Cytosolic phospholipase A2 catalytic domain"/>
    <property type="match status" value="1"/>
</dbReference>
<dbReference type="Pfam" id="PF01735">
    <property type="entry name" value="PLA2_B"/>
    <property type="match status" value="1"/>
</dbReference>
<dbReference type="GO" id="GO:0046475">
    <property type="term" value="P:glycerophospholipid catabolic process"/>
    <property type="evidence" value="ECO:0007669"/>
    <property type="project" value="TreeGrafter"/>
</dbReference>
<comment type="caution">
    <text evidence="16">The sequence shown here is derived from an EMBL/GenBank/DDBJ whole genome shotgun (WGS) entry which is preliminary data.</text>
</comment>
<dbReference type="PROSITE" id="PS00237">
    <property type="entry name" value="G_PROTEIN_RECEP_F1_1"/>
    <property type="match status" value="1"/>
</dbReference>
<evidence type="ECO:0000313" key="17">
    <source>
        <dbReference type="Proteomes" id="UP000018936"/>
    </source>
</evidence>
<keyword evidence="5 13" id="KW-1133">Transmembrane helix</keyword>
<keyword evidence="6 12" id="KW-0297">G-protein coupled receptor</keyword>
<evidence type="ECO:0000256" key="13">
    <source>
        <dbReference type="SAM" id="Phobius"/>
    </source>
</evidence>
<dbReference type="GO" id="GO:0005635">
    <property type="term" value="C:nuclear envelope"/>
    <property type="evidence" value="ECO:0007669"/>
    <property type="project" value="TreeGrafter"/>
</dbReference>
<evidence type="ECO:0000313" key="16">
    <source>
        <dbReference type="EMBL" id="ETE58938.1"/>
    </source>
</evidence>
<evidence type="ECO:0000256" key="1">
    <source>
        <dbReference type="ARBA" id="ARBA00004651"/>
    </source>
</evidence>
<evidence type="ECO:0000256" key="6">
    <source>
        <dbReference type="ARBA" id="ARBA00023040"/>
    </source>
</evidence>
<dbReference type="InterPro" id="IPR017452">
    <property type="entry name" value="GPCR_Rhodpsn_7TM"/>
</dbReference>
<feature type="transmembrane region" description="Helical" evidence="13">
    <location>
        <begin position="168"/>
        <end position="192"/>
    </location>
</feature>
<evidence type="ECO:0000256" key="4">
    <source>
        <dbReference type="ARBA" id="ARBA00022801"/>
    </source>
</evidence>
<comment type="similarity">
    <text evidence="12">Belongs to the G-protein coupled receptor 1 family.</text>
</comment>
<dbReference type="GO" id="GO:0005544">
    <property type="term" value="F:calcium-dependent phospholipid binding"/>
    <property type="evidence" value="ECO:0007669"/>
    <property type="project" value="TreeGrafter"/>
</dbReference>
<evidence type="ECO:0000256" key="12">
    <source>
        <dbReference type="RuleBase" id="RU000688"/>
    </source>
</evidence>
<feature type="domain" description="G-protein coupled receptors family 1 profile" evidence="14">
    <location>
        <begin position="69"/>
        <end position="273"/>
    </location>
</feature>
<keyword evidence="17" id="KW-1185">Reference proteome</keyword>
<protein>
    <submittedName>
        <fullName evidence="16">Olfactory receptor 10A7</fullName>
    </submittedName>
</protein>
<dbReference type="GO" id="GO:0005886">
    <property type="term" value="C:plasma membrane"/>
    <property type="evidence" value="ECO:0007669"/>
    <property type="project" value="UniProtKB-SubCell"/>
</dbReference>
<dbReference type="GO" id="GO:0004930">
    <property type="term" value="F:G protein-coupled receptor activity"/>
    <property type="evidence" value="ECO:0007669"/>
    <property type="project" value="UniProtKB-KW"/>
</dbReference>
<dbReference type="SUPFAM" id="SSF52151">
    <property type="entry name" value="FabD/lysophospholipase-like"/>
    <property type="match status" value="1"/>
</dbReference>
<evidence type="ECO:0000256" key="11">
    <source>
        <dbReference type="PROSITE-ProRule" id="PRU00555"/>
    </source>
</evidence>
<keyword evidence="9 12" id="KW-0675">Receptor</keyword>
<sequence length="706" mass="80372">MASYYFTPINNQIDVIPNWFWKNYSTFHQQKGNQSTTTEFILLAFGNFLELRIVLFILFLPVYTLSIAGNLLIVSLVVIDQHLHTPMYFFLVNLSCLETCYTSTILPRMLASFITGDQSISVYGCIIQYYFFGFFAATECYLLAMMSYDRYLAICKPLHYNILMNGRLCLQLALISWMSGLLTNTIITAFLLELTFCGPYEVDHFFCDIYPVANISCSNTRLVKLATFILGIMGTGPPFLITGKIKVRISKSLSVGEEVAITARKKKVEKALAKLGMQCDSENIPSIAILGAGGAMRAMIALYGTLVELKKYNLLDCVMCLPTLYKNEDWSEEIENLSKCQFENLVQGQWDFNKAMKAVLEATEDECYSLTDFWSYFLVHKLLSKFEEEKLSEHAGSCESGKNPYPIYAAVNKQTYENQNAGTWFEFTPHEIGIPELGAYVESKYFGSIFQNGQLIREKREKNICYLQDALKDFGKYVRLEDLISKDSDKEGLDKLDHLENILKDYGSSKSYQLTREMHETWYSADEQRKKEKYMTLFQTLDADFGADVEFPELTNNPIISLIDAGLTINTAYPSVLRPERQVKLILSFDFSAGDPFLTIKKAAEYCEAHAIPFPKVDENALQDLDTPSDCYIFRGEYTPTIIHCPLFNKINCPGEIAEYREQFSTFKLSYSAEEIEKLLIAAKKNVANVQQKVLEEIKHIVGSSS</sequence>
<evidence type="ECO:0000256" key="5">
    <source>
        <dbReference type="ARBA" id="ARBA00022989"/>
    </source>
</evidence>
<evidence type="ECO:0000259" key="14">
    <source>
        <dbReference type="PROSITE" id="PS50262"/>
    </source>
</evidence>
<dbReference type="Pfam" id="PF00001">
    <property type="entry name" value="7tm_1"/>
    <property type="match status" value="1"/>
</dbReference>